<dbReference type="EMBL" id="CP130318">
    <property type="protein sequence ID" value="WNQ11341.1"/>
    <property type="molecule type" value="Genomic_DNA"/>
</dbReference>
<evidence type="ECO:0000256" key="1">
    <source>
        <dbReference type="SAM" id="SignalP"/>
    </source>
</evidence>
<feature type="chain" id="PRO_5041684886" evidence="1">
    <location>
        <begin position="27"/>
        <end position="767"/>
    </location>
</feature>
<sequence length="767" mass="84235">MSFKKTSAVFVLSTAFLLSSLPSVYANDAANSASTVSSKAGEPAGDPSQAKITKEEAIRLASQAVTMEEGFKLQNIRYESQSYLVQTETGVWNLYYEKRSGEQMMGSISVTLNADNGRLISFNKGGSEWEARTYPPKVNLQQAKELAEGFLAKLNPEEKDQVVYNGDFERDYRPPLNGEIRYPIRFDRQVNGIPFPHDSLTFQINGNGQLVGYERRWNPSVSFQALPPAISQKNADEAYRKGMKPLLQYLSPIPYKDEDDRPPYLAYTFNPYNLLDAKTGELIGEKGAPVQAAALKTISDKPLAEKPAEGQMLTKEQAIDRVKALVPIPADAELQNASFSENFRTKNGSSVPTWNFSWKSGSDAKGGAYLSASVNASNGDLMNYNNGIRPLDSEAAKPEEAKLPDKDSLRAAAIDFVKKVLPHYADQLAVDEAVFSYEPSPKGTPYAYVPFKRVVNGVATESEGASVQFDGQTGGLAGFWSNFSTIAYPSDIPKVMGEEKAEERLLSRYRLELQYFVPATEYIILKEGGKPDPAPSARLVYRLVPTDASPNLFLDAVTGEWKKRESGQVTTPGKPAASDIDGHWAERELRLMLDYDAIDTEDGKVTPDQSITRGEMIKMLMIAIRGGDTYAGMYDTARSASFKDVANGSTFYPYVEAALEAKLIDRGTGTFDPESRISREDLAVLLVRALGYNNLADQPDLFNLKVSDAGAITHKGQVAIVTSLGIMSPGDDGSFEPGREVTRAQAAVAFHRYLEKRAGLTDRSPLR</sequence>
<feature type="domain" description="SLH" evidence="2">
    <location>
        <begin position="638"/>
        <end position="700"/>
    </location>
</feature>
<keyword evidence="1" id="KW-0732">Signal</keyword>
<dbReference type="InterPro" id="IPR032599">
    <property type="entry name" value="YcdB/YcdC_rep_domain"/>
</dbReference>
<feature type="signal peptide" evidence="1">
    <location>
        <begin position="1"/>
        <end position="26"/>
    </location>
</feature>
<proteinExistence type="predicted"/>
<protein>
    <submittedName>
        <fullName evidence="3">S-layer homology domain-containing protein</fullName>
    </submittedName>
</protein>
<gene>
    <name evidence="3" type="ORF">MJA45_27715</name>
</gene>
<evidence type="ECO:0000313" key="4">
    <source>
        <dbReference type="Proteomes" id="UP001305702"/>
    </source>
</evidence>
<dbReference type="RefSeq" id="WP_315605117.1">
    <property type="nucleotide sequence ID" value="NZ_CP130318.1"/>
</dbReference>
<dbReference type="Pfam" id="PF00395">
    <property type="entry name" value="SLH"/>
    <property type="match status" value="3"/>
</dbReference>
<reference evidence="3 4" key="1">
    <citation type="submission" date="2022-02" db="EMBL/GenBank/DDBJ databases">
        <title>Paenibacillus sp. MBLB1776 Whole Genome Shotgun Sequencing.</title>
        <authorList>
            <person name="Hwang C.Y."/>
            <person name="Cho E.-S."/>
            <person name="Seo M.-J."/>
        </authorList>
    </citation>
    <scope>NUCLEOTIDE SEQUENCE [LARGE SCALE GENOMIC DNA]</scope>
    <source>
        <strain evidence="3 4">MBLB1776</strain>
    </source>
</reference>
<dbReference type="AlphaFoldDB" id="A0AA96LG45"/>
<accession>A0AA96LG45</accession>
<name>A0AA96LG45_9BACL</name>
<organism evidence="3 4">
    <name type="scientific">Paenibacillus aurantius</name>
    <dbReference type="NCBI Taxonomy" id="2918900"/>
    <lineage>
        <taxon>Bacteria</taxon>
        <taxon>Bacillati</taxon>
        <taxon>Bacillota</taxon>
        <taxon>Bacilli</taxon>
        <taxon>Bacillales</taxon>
        <taxon>Paenibacillaceae</taxon>
        <taxon>Paenibacillus</taxon>
    </lineage>
</organism>
<evidence type="ECO:0000313" key="3">
    <source>
        <dbReference type="EMBL" id="WNQ11341.1"/>
    </source>
</evidence>
<keyword evidence="4" id="KW-1185">Reference proteome</keyword>
<dbReference type="Pfam" id="PF16244">
    <property type="entry name" value="DUF4901"/>
    <property type="match status" value="2"/>
</dbReference>
<dbReference type="InterPro" id="IPR001119">
    <property type="entry name" value="SLH_dom"/>
</dbReference>
<dbReference type="Proteomes" id="UP001305702">
    <property type="component" value="Chromosome"/>
</dbReference>
<dbReference type="PROSITE" id="PS51272">
    <property type="entry name" value="SLH"/>
    <property type="match status" value="2"/>
</dbReference>
<dbReference type="KEGG" id="paun:MJA45_27715"/>
<feature type="domain" description="SLH" evidence="2">
    <location>
        <begin position="701"/>
        <end position="764"/>
    </location>
</feature>
<evidence type="ECO:0000259" key="2">
    <source>
        <dbReference type="PROSITE" id="PS51272"/>
    </source>
</evidence>